<dbReference type="Proteomes" id="UP000823775">
    <property type="component" value="Unassembled WGS sequence"/>
</dbReference>
<protein>
    <submittedName>
        <fullName evidence="1">Uncharacterized protein</fullName>
    </submittedName>
</protein>
<evidence type="ECO:0000313" key="2">
    <source>
        <dbReference type="Proteomes" id="UP000823775"/>
    </source>
</evidence>
<gene>
    <name evidence="1" type="ORF">HAX54_026775</name>
</gene>
<proteinExistence type="predicted"/>
<keyword evidence="2" id="KW-1185">Reference proteome</keyword>
<comment type="caution">
    <text evidence="1">The sequence shown here is derived from an EMBL/GenBank/DDBJ whole genome shotgun (WGS) entry which is preliminary data.</text>
</comment>
<feature type="non-terminal residue" evidence="1">
    <location>
        <position position="1"/>
    </location>
</feature>
<dbReference type="EMBL" id="JACEIK010003253">
    <property type="protein sequence ID" value="MCD9640979.1"/>
    <property type="molecule type" value="Genomic_DNA"/>
</dbReference>
<reference evidence="1 2" key="1">
    <citation type="journal article" date="2021" name="BMC Genomics">
        <title>Datura genome reveals duplications of psychoactive alkaloid biosynthetic genes and high mutation rate following tissue culture.</title>
        <authorList>
            <person name="Rajewski A."/>
            <person name="Carter-House D."/>
            <person name="Stajich J."/>
            <person name="Litt A."/>
        </authorList>
    </citation>
    <scope>NUCLEOTIDE SEQUENCE [LARGE SCALE GENOMIC DNA]</scope>
    <source>
        <strain evidence="1">AR-01</strain>
    </source>
</reference>
<name>A0ABS8V2B8_DATST</name>
<sequence length="69" mass="8243">GTLEIHVLYRHGTRSHSYARLDSPLGHEPLNNITRRDTSLRHEPLISRYIYYPTHFPSTEYNRMQYINS</sequence>
<accession>A0ABS8V2B8</accession>
<evidence type="ECO:0000313" key="1">
    <source>
        <dbReference type="EMBL" id="MCD9640979.1"/>
    </source>
</evidence>
<organism evidence="1 2">
    <name type="scientific">Datura stramonium</name>
    <name type="common">Jimsonweed</name>
    <name type="synonym">Common thornapple</name>
    <dbReference type="NCBI Taxonomy" id="4076"/>
    <lineage>
        <taxon>Eukaryota</taxon>
        <taxon>Viridiplantae</taxon>
        <taxon>Streptophyta</taxon>
        <taxon>Embryophyta</taxon>
        <taxon>Tracheophyta</taxon>
        <taxon>Spermatophyta</taxon>
        <taxon>Magnoliopsida</taxon>
        <taxon>eudicotyledons</taxon>
        <taxon>Gunneridae</taxon>
        <taxon>Pentapetalae</taxon>
        <taxon>asterids</taxon>
        <taxon>lamiids</taxon>
        <taxon>Solanales</taxon>
        <taxon>Solanaceae</taxon>
        <taxon>Solanoideae</taxon>
        <taxon>Datureae</taxon>
        <taxon>Datura</taxon>
    </lineage>
</organism>